<keyword evidence="4" id="KW-1185">Reference proteome</keyword>
<dbReference type="Proteomes" id="UP000183995">
    <property type="component" value="Unassembled WGS sequence"/>
</dbReference>
<dbReference type="AlphaFoldDB" id="A0A1M5ZJT0"/>
<evidence type="ECO:0000259" key="1">
    <source>
        <dbReference type="Pfam" id="PF04233"/>
    </source>
</evidence>
<feature type="domain" description="Phage head morphogenesis" evidence="1">
    <location>
        <begin position="197"/>
        <end position="297"/>
    </location>
</feature>
<proteinExistence type="predicted"/>
<organism evidence="3 4">
    <name type="scientific">Sporobacter termitidis DSM 10068</name>
    <dbReference type="NCBI Taxonomy" id="1123282"/>
    <lineage>
        <taxon>Bacteria</taxon>
        <taxon>Bacillati</taxon>
        <taxon>Bacillota</taxon>
        <taxon>Clostridia</taxon>
        <taxon>Eubacteriales</taxon>
        <taxon>Oscillospiraceae</taxon>
        <taxon>Sporobacter</taxon>
    </lineage>
</organism>
<evidence type="ECO:0000313" key="4">
    <source>
        <dbReference type="Proteomes" id="UP000183995"/>
    </source>
</evidence>
<name>A0A1M5ZJT0_9FIRM</name>
<dbReference type="STRING" id="1123282.SAMN02745823_03821"/>
<dbReference type="InterPro" id="IPR006528">
    <property type="entry name" value="Phage_head_morphogenesis_dom"/>
</dbReference>
<dbReference type="OrthoDB" id="9765386at2"/>
<dbReference type="EMBL" id="FQXV01000025">
    <property type="protein sequence ID" value="SHI24595.1"/>
    <property type="molecule type" value="Genomic_DNA"/>
</dbReference>
<sequence length="364" mass="40774">MQSSDYWEQRALQREAEAYKDTADVIRRLRALYTASGKRLSDAAKTIFANYLNVSGIDEREARKLLSIEETAKVLSKLREEYMQTGSADALARLNAPSYAYRINRVQALEKAIEAEAAALADLEPRIGEQHLIRAYDDGYYKTMYDAVVGHEGDVNFSTLPHDTIVEAVENRWAGKNYSQRVWKNTEVVAKEAGKIVDSGVTSGTGVYKMANELRDLLNVAAYASERLIRTETNRMHNDAAKTAYEAMGVKQYRYLATLDARTCVICGALDGKHFDVSDAETGVNFPPMHPNDRCTTVAYYPDDELDGVRTARNPVTGKNYKVPEGMTYAEWRKAIAEKYGSGTLEKAKKTLIAKRRSAHRKAV</sequence>
<gene>
    <name evidence="2" type="ORF">SAMN02745823_03821</name>
    <name evidence="3" type="ORF">SAMN02745823_03848</name>
</gene>
<dbReference type="NCBIfam" id="TIGR01641">
    <property type="entry name" value="phageSPP1_gp7"/>
    <property type="match status" value="1"/>
</dbReference>
<protein>
    <submittedName>
        <fullName evidence="3">Phage putative head morphogenesis protein, SPP1 gp7 family</fullName>
    </submittedName>
</protein>
<reference evidence="3 4" key="1">
    <citation type="submission" date="2016-11" db="EMBL/GenBank/DDBJ databases">
        <authorList>
            <person name="Jaros S."/>
            <person name="Januszkiewicz K."/>
            <person name="Wedrychowicz H."/>
        </authorList>
    </citation>
    <scope>NUCLEOTIDE SEQUENCE [LARGE SCALE GENOMIC DNA]</scope>
    <source>
        <strain evidence="3 4">DSM 10068</strain>
    </source>
</reference>
<dbReference type="EMBL" id="FQXV01000024">
    <property type="protein sequence ID" value="SHI24327.1"/>
    <property type="molecule type" value="Genomic_DNA"/>
</dbReference>
<evidence type="ECO:0000313" key="3">
    <source>
        <dbReference type="EMBL" id="SHI24595.1"/>
    </source>
</evidence>
<accession>A0A1M5ZJT0</accession>
<dbReference type="Pfam" id="PF04233">
    <property type="entry name" value="Phage_Mu_F"/>
    <property type="match status" value="1"/>
</dbReference>
<dbReference type="RefSeq" id="WP_073083228.1">
    <property type="nucleotide sequence ID" value="NZ_FQXV01000024.1"/>
</dbReference>
<evidence type="ECO:0000313" key="2">
    <source>
        <dbReference type="EMBL" id="SHI24327.1"/>
    </source>
</evidence>